<dbReference type="EMBL" id="OU963869">
    <property type="protein sequence ID" value="CAH0394957.1"/>
    <property type="molecule type" value="Genomic_DNA"/>
</dbReference>
<sequence>MAPTFYCNYCDIHYSENYAHDSSVDNIANLFESELTEEDLTVQSFFFRNEDPRLADLPEMKEALPPTLPLPAAGAASSSLNEDGLPRSHTTHRLHHPHQHQHLRNLQQQQQQTCN</sequence>
<evidence type="ECO:0000256" key="1">
    <source>
        <dbReference type="SAM" id="MobiDB-lite"/>
    </source>
</evidence>
<evidence type="ECO:0000313" key="3">
    <source>
        <dbReference type="Proteomes" id="UP001152759"/>
    </source>
</evidence>
<dbReference type="AlphaFoldDB" id="A0A9P0AP42"/>
<keyword evidence="3" id="KW-1185">Reference proteome</keyword>
<name>A0A9P0AP42_BEMTA</name>
<reference evidence="2" key="1">
    <citation type="submission" date="2021-12" db="EMBL/GenBank/DDBJ databases">
        <authorList>
            <person name="King R."/>
        </authorList>
    </citation>
    <scope>NUCLEOTIDE SEQUENCE</scope>
</reference>
<gene>
    <name evidence="2" type="ORF">BEMITA_LOCUS13200</name>
</gene>
<proteinExistence type="predicted"/>
<feature type="compositionally biased region" description="Low complexity" evidence="1">
    <location>
        <begin position="104"/>
        <end position="115"/>
    </location>
</feature>
<evidence type="ECO:0000313" key="2">
    <source>
        <dbReference type="EMBL" id="CAH0394957.1"/>
    </source>
</evidence>
<accession>A0A9P0AP42</accession>
<feature type="compositionally biased region" description="Basic residues" evidence="1">
    <location>
        <begin position="89"/>
        <end position="103"/>
    </location>
</feature>
<dbReference type="Proteomes" id="UP001152759">
    <property type="component" value="Chromosome 8"/>
</dbReference>
<feature type="region of interest" description="Disordered" evidence="1">
    <location>
        <begin position="67"/>
        <end position="115"/>
    </location>
</feature>
<protein>
    <submittedName>
        <fullName evidence="2">Uncharacterized protein</fullName>
    </submittedName>
</protein>
<feature type="compositionally biased region" description="Low complexity" evidence="1">
    <location>
        <begin position="70"/>
        <end position="80"/>
    </location>
</feature>
<organism evidence="2 3">
    <name type="scientific">Bemisia tabaci</name>
    <name type="common">Sweetpotato whitefly</name>
    <name type="synonym">Aleurodes tabaci</name>
    <dbReference type="NCBI Taxonomy" id="7038"/>
    <lineage>
        <taxon>Eukaryota</taxon>
        <taxon>Metazoa</taxon>
        <taxon>Ecdysozoa</taxon>
        <taxon>Arthropoda</taxon>
        <taxon>Hexapoda</taxon>
        <taxon>Insecta</taxon>
        <taxon>Pterygota</taxon>
        <taxon>Neoptera</taxon>
        <taxon>Paraneoptera</taxon>
        <taxon>Hemiptera</taxon>
        <taxon>Sternorrhyncha</taxon>
        <taxon>Aleyrodoidea</taxon>
        <taxon>Aleyrodidae</taxon>
        <taxon>Aleyrodinae</taxon>
        <taxon>Bemisia</taxon>
    </lineage>
</organism>